<sequence length="307" mass="34153">MIEINSLDKCYGNKKALDGLSLSIPENSIYGLLGPNGAGKTTLISILNGLISFDSGDISFFDLPLKKNLKIIRERCSLIPQSLAFYEHLTVKENLNFFAGVQKIRGKTLQHNLAYAVDTNRLSAMMDQKSATLSGGQKRRLNIAIGLLNNPDVLFFDEPTVGIDPESRNEILDTIKAYKSDNKTVIYTSHYMPEIEKICDQVAIMNAGKVVKQGSISSMVNNEESQQVIVELYPHTSMHLHSTITLLEDVSFIDETTLLLNSSNSDLVSEILILLETHHIKMKQIRYGTTTLESLFINLTSKGRSDV</sequence>
<dbReference type="InterPro" id="IPR003593">
    <property type="entry name" value="AAA+_ATPase"/>
</dbReference>
<proteinExistence type="predicted"/>
<evidence type="ECO:0000313" key="4">
    <source>
        <dbReference type="EMBL" id="OCH20707.1"/>
    </source>
</evidence>
<dbReference type="Proteomes" id="UP000093523">
    <property type="component" value="Unassembled WGS sequence"/>
</dbReference>
<keyword evidence="2 4" id="KW-0067">ATP-binding</keyword>
<organism evidence="4 5">
    <name type="scientific">Aliivibrio logei</name>
    <name type="common">Vibrio logei</name>
    <dbReference type="NCBI Taxonomy" id="688"/>
    <lineage>
        <taxon>Bacteria</taxon>
        <taxon>Pseudomonadati</taxon>
        <taxon>Pseudomonadota</taxon>
        <taxon>Gammaproteobacteria</taxon>
        <taxon>Vibrionales</taxon>
        <taxon>Vibrionaceae</taxon>
        <taxon>Aliivibrio</taxon>
    </lineage>
</organism>
<evidence type="ECO:0000313" key="5">
    <source>
        <dbReference type="Proteomes" id="UP000093523"/>
    </source>
</evidence>
<evidence type="ECO:0000256" key="2">
    <source>
        <dbReference type="ARBA" id="ARBA00022840"/>
    </source>
</evidence>
<dbReference type="InterPro" id="IPR003439">
    <property type="entry name" value="ABC_transporter-like_ATP-bd"/>
</dbReference>
<dbReference type="AlphaFoldDB" id="A0A1B9NY22"/>
<evidence type="ECO:0000259" key="3">
    <source>
        <dbReference type="PROSITE" id="PS50893"/>
    </source>
</evidence>
<dbReference type="SUPFAM" id="SSF52540">
    <property type="entry name" value="P-loop containing nucleoside triphosphate hydrolases"/>
    <property type="match status" value="1"/>
</dbReference>
<dbReference type="SMART" id="SM00382">
    <property type="entry name" value="AAA"/>
    <property type="match status" value="1"/>
</dbReference>
<dbReference type="STRING" id="688.A6E04_13025"/>
<dbReference type="EMBL" id="MAJU01000011">
    <property type="protein sequence ID" value="OCH20707.1"/>
    <property type="molecule type" value="Genomic_DNA"/>
</dbReference>
<dbReference type="GO" id="GO:0016887">
    <property type="term" value="F:ATP hydrolysis activity"/>
    <property type="evidence" value="ECO:0007669"/>
    <property type="project" value="InterPro"/>
</dbReference>
<feature type="domain" description="ABC transporter" evidence="3">
    <location>
        <begin position="2"/>
        <end position="232"/>
    </location>
</feature>
<dbReference type="InterPro" id="IPR027417">
    <property type="entry name" value="P-loop_NTPase"/>
</dbReference>
<dbReference type="RefSeq" id="WP_065611313.1">
    <property type="nucleotide sequence ID" value="NZ_CAWMPN010000011.1"/>
</dbReference>
<name>A0A1B9NY22_ALILO</name>
<dbReference type="Gene3D" id="3.40.50.300">
    <property type="entry name" value="P-loop containing nucleotide triphosphate hydrolases"/>
    <property type="match status" value="1"/>
</dbReference>
<dbReference type="InterPro" id="IPR017871">
    <property type="entry name" value="ABC_transporter-like_CS"/>
</dbReference>
<keyword evidence="1" id="KW-0547">Nucleotide-binding</keyword>
<gene>
    <name evidence="4" type="ORF">A6E04_13025</name>
</gene>
<dbReference type="PANTHER" id="PTHR43582:SF2">
    <property type="entry name" value="LINEARMYCIN RESISTANCE ATP-BINDING PROTEIN LNRL"/>
    <property type="match status" value="1"/>
</dbReference>
<evidence type="ECO:0000256" key="1">
    <source>
        <dbReference type="ARBA" id="ARBA00022741"/>
    </source>
</evidence>
<protein>
    <submittedName>
        <fullName evidence="4">Multidrug ABC transporter ATP-binding protein</fullName>
    </submittedName>
</protein>
<dbReference type="CDD" id="cd03230">
    <property type="entry name" value="ABC_DR_subfamily_A"/>
    <property type="match status" value="1"/>
</dbReference>
<dbReference type="PROSITE" id="PS00211">
    <property type="entry name" value="ABC_TRANSPORTER_1"/>
    <property type="match status" value="1"/>
</dbReference>
<dbReference type="Pfam" id="PF00005">
    <property type="entry name" value="ABC_tran"/>
    <property type="match status" value="1"/>
</dbReference>
<reference evidence="4 5" key="1">
    <citation type="submission" date="2016-06" db="EMBL/GenBank/DDBJ databases">
        <authorList>
            <person name="Kjaerup R.B."/>
            <person name="Dalgaard T.S."/>
            <person name="Juul-Madsen H.R."/>
        </authorList>
    </citation>
    <scope>NUCLEOTIDE SEQUENCE [LARGE SCALE GENOMIC DNA]</scope>
    <source>
        <strain evidence="4 5">1S159</strain>
    </source>
</reference>
<comment type="caution">
    <text evidence="4">The sequence shown here is derived from an EMBL/GenBank/DDBJ whole genome shotgun (WGS) entry which is preliminary data.</text>
</comment>
<dbReference type="OrthoDB" id="9778547at2"/>
<dbReference type="PANTHER" id="PTHR43582">
    <property type="entry name" value="LINEARMYCIN RESISTANCE ATP-BINDING PROTEIN LNRL"/>
    <property type="match status" value="1"/>
</dbReference>
<accession>A0A1B9NY22</accession>
<dbReference type="PROSITE" id="PS50893">
    <property type="entry name" value="ABC_TRANSPORTER_2"/>
    <property type="match status" value="1"/>
</dbReference>
<dbReference type="GO" id="GO:0005524">
    <property type="term" value="F:ATP binding"/>
    <property type="evidence" value="ECO:0007669"/>
    <property type="project" value="UniProtKB-KW"/>
</dbReference>